<sequence length="469" mass="52916">MPDQSIPKSVAVLLKSFESCFTAPTHRRFSILVVGWLLCCSRRWVTRVARASGALGDRHHAGFHRFFSEARWKTDDVWKTLVMHLLTYLPKRIDVIVDDTLCRRNGPRIFGTAMHYDGAASSRASKGAAASVACGHAWVVLAVHVPVPWKGPGIAVPILAKLYRSPKTCPESEYRKRSEIARELVEKLYSWLPSDRRINLLGDREYACKTTLRDLHGSIDFTGPMPMDAMLFEPLEEGYTQKRGTKRIKGPRLPSPSDLAAEEPDAWIELKVKIYGRQVTLLIQTLTCLWYTATGTRLIRVVVTRDPKGNYEDRAFFSTRHAASAKTIVEGVGRRWSIEVSFREAKQSLGFSEAQNGWSRGESPDGRPKPGSQPRGHRGRLAVERTAPFALIVRGIIIVWYLGEDRWRQDVGAHKIQAPWYRSKTTPSFDDMLSAIRGEILSHRYLATPPPERTLAEYQRTLQDLGIAA</sequence>
<protein>
    <recommendedName>
        <fullName evidence="2">Transposase IS701-like DDE domain-containing protein</fullName>
    </recommendedName>
</protein>
<dbReference type="AlphaFoldDB" id="A0A518EKU9"/>
<gene>
    <name evidence="3" type="ORF">Poly30_02170</name>
</gene>
<evidence type="ECO:0000313" key="3">
    <source>
        <dbReference type="EMBL" id="QDV04724.1"/>
    </source>
</evidence>
<evidence type="ECO:0000313" key="4">
    <source>
        <dbReference type="Proteomes" id="UP000320390"/>
    </source>
</evidence>
<dbReference type="OrthoDB" id="264094at2"/>
<feature type="region of interest" description="Disordered" evidence="1">
    <location>
        <begin position="353"/>
        <end position="380"/>
    </location>
</feature>
<dbReference type="InterPro" id="IPR012337">
    <property type="entry name" value="RNaseH-like_sf"/>
</dbReference>
<dbReference type="Proteomes" id="UP000320390">
    <property type="component" value="Chromosome"/>
</dbReference>
<name>A0A518EKU9_9BACT</name>
<feature type="domain" description="Transposase IS701-like DDE" evidence="2">
    <location>
        <begin position="17"/>
        <end position="273"/>
    </location>
</feature>
<dbReference type="SUPFAM" id="SSF53098">
    <property type="entry name" value="Ribonuclease H-like"/>
    <property type="match status" value="1"/>
</dbReference>
<dbReference type="EMBL" id="CP036434">
    <property type="protein sequence ID" value="QDV04724.1"/>
    <property type="molecule type" value="Genomic_DNA"/>
</dbReference>
<dbReference type="Pfam" id="PF13546">
    <property type="entry name" value="DDE_5"/>
    <property type="match status" value="1"/>
</dbReference>
<evidence type="ECO:0000259" key="2">
    <source>
        <dbReference type="Pfam" id="PF13546"/>
    </source>
</evidence>
<dbReference type="InterPro" id="IPR038721">
    <property type="entry name" value="IS701-like_DDE_dom"/>
</dbReference>
<reference evidence="3 4" key="1">
    <citation type="submission" date="2019-02" db="EMBL/GenBank/DDBJ databases">
        <title>Deep-cultivation of Planctomycetes and their phenomic and genomic characterization uncovers novel biology.</title>
        <authorList>
            <person name="Wiegand S."/>
            <person name="Jogler M."/>
            <person name="Boedeker C."/>
            <person name="Pinto D."/>
            <person name="Vollmers J."/>
            <person name="Rivas-Marin E."/>
            <person name="Kohn T."/>
            <person name="Peeters S.H."/>
            <person name="Heuer A."/>
            <person name="Rast P."/>
            <person name="Oberbeckmann S."/>
            <person name="Bunk B."/>
            <person name="Jeske O."/>
            <person name="Meyerdierks A."/>
            <person name="Storesund J.E."/>
            <person name="Kallscheuer N."/>
            <person name="Luecker S."/>
            <person name="Lage O.M."/>
            <person name="Pohl T."/>
            <person name="Merkel B.J."/>
            <person name="Hornburger P."/>
            <person name="Mueller R.-W."/>
            <person name="Bruemmer F."/>
            <person name="Labrenz M."/>
            <person name="Spormann A.M."/>
            <person name="Op den Camp H."/>
            <person name="Overmann J."/>
            <person name="Amann R."/>
            <person name="Jetten M.S.M."/>
            <person name="Mascher T."/>
            <person name="Medema M.H."/>
            <person name="Devos D.P."/>
            <person name="Kaster A.-K."/>
            <person name="Ovreas L."/>
            <person name="Rohde M."/>
            <person name="Galperin M.Y."/>
            <person name="Jogler C."/>
        </authorList>
    </citation>
    <scope>NUCLEOTIDE SEQUENCE [LARGE SCALE GENOMIC DNA]</scope>
    <source>
        <strain evidence="3 4">Poly30</strain>
    </source>
</reference>
<accession>A0A518EKU9</accession>
<organism evidence="3 4">
    <name type="scientific">Saltatorellus ferox</name>
    <dbReference type="NCBI Taxonomy" id="2528018"/>
    <lineage>
        <taxon>Bacteria</taxon>
        <taxon>Pseudomonadati</taxon>
        <taxon>Planctomycetota</taxon>
        <taxon>Planctomycetia</taxon>
        <taxon>Planctomycetia incertae sedis</taxon>
        <taxon>Saltatorellus</taxon>
    </lineage>
</organism>
<keyword evidence="4" id="KW-1185">Reference proteome</keyword>
<evidence type="ECO:0000256" key="1">
    <source>
        <dbReference type="SAM" id="MobiDB-lite"/>
    </source>
</evidence>
<proteinExistence type="predicted"/>
<dbReference type="RefSeq" id="WP_145194172.1">
    <property type="nucleotide sequence ID" value="NZ_CP036434.1"/>
</dbReference>